<reference evidence="2 3" key="1">
    <citation type="submission" date="2019-09" db="EMBL/GenBank/DDBJ databases">
        <title>Phylogeny of genus Pseudoclavibacter and closely related genus.</title>
        <authorList>
            <person name="Li Y."/>
        </authorList>
    </citation>
    <scope>NUCLEOTIDE SEQUENCE [LARGE SCALE GENOMIC DNA]</scope>
    <source>
        <strain evidence="2 3">THG-MD12</strain>
    </source>
</reference>
<dbReference type="RefSeq" id="WP_151424894.1">
    <property type="nucleotide sequence ID" value="NZ_CANKVH010000004.1"/>
</dbReference>
<proteinExistence type="predicted"/>
<evidence type="ECO:0000313" key="3">
    <source>
        <dbReference type="Proteomes" id="UP000490386"/>
    </source>
</evidence>
<dbReference type="PANTHER" id="PTHR35525:SF3">
    <property type="entry name" value="BLL6575 PROTEIN"/>
    <property type="match status" value="1"/>
</dbReference>
<name>A0A7J5AXV6_9MICO</name>
<dbReference type="SUPFAM" id="SSF160904">
    <property type="entry name" value="Jann2411-like"/>
    <property type="match status" value="1"/>
</dbReference>
<dbReference type="InterPro" id="IPR023286">
    <property type="entry name" value="ABATE_dom_sf"/>
</dbReference>
<gene>
    <name evidence="2" type="ORF">F8O03_16815</name>
</gene>
<sequence>MQFNHDNMTGALLAAELVNAEASNGPEARVGAALELHGIRGRAALSTFVDGVLEWARLLRRVFEGQDARARCDEVNALLALGASKGVYLSTHDGLDPHLHFAPDSDDLLARVRAVTAGGLAIFLTESRGRRLGVCSRRGCEQVFVDVGRNATRRYCSTRCGNNDAVDRYRQRG</sequence>
<dbReference type="Pfam" id="PF11706">
    <property type="entry name" value="zf-CGNR"/>
    <property type="match status" value="1"/>
</dbReference>
<evidence type="ECO:0000259" key="1">
    <source>
        <dbReference type="Pfam" id="PF11706"/>
    </source>
</evidence>
<keyword evidence="3" id="KW-1185">Reference proteome</keyword>
<dbReference type="InterPro" id="IPR021005">
    <property type="entry name" value="Znf_CGNR"/>
</dbReference>
<comment type="caution">
    <text evidence="2">The sequence shown here is derived from an EMBL/GenBank/DDBJ whole genome shotgun (WGS) entry which is preliminary data.</text>
</comment>
<dbReference type="InterPro" id="IPR010852">
    <property type="entry name" value="ABATE"/>
</dbReference>
<dbReference type="AlphaFoldDB" id="A0A7J5AXV6"/>
<organism evidence="2 3">
    <name type="scientific">Pseudoclavibacter terrae</name>
    <dbReference type="NCBI Taxonomy" id="1530195"/>
    <lineage>
        <taxon>Bacteria</taxon>
        <taxon>Bacillati</taxon>
        <taxon>Actinomycetota</taxon>
        <taxon>Actinomycetes</taxon>
        <taxon>Micrococcales</taxon>
        <taxon>Microbacteriaceae</taxon>
        <taxon>Pseudoclavibacter</taxon>
    </lineage>
</organism>
<accession>A0A7J5AXV6</accession>
<protein>
    <submittedName>
        <fullName evidence="2">CGNR zinc finger domain-containing protein</fullName>
    </submittedName>
</protein>
<dbReference type="EMBL" id="WBJX01000007">
    <property type="protein sequence ID" value="KAB1636185.1"/>
    <property type="molecule type" value="Genomic_DNA"/>
</dbReference>
<dbReference type="OrthoDB" id="3531194at2"/>
<feature type="domain" description="Zinc finger CGNR" evidence="1">
    <location>
        <begin position="131"/>
        <end position="172"/>
    </location>
</feature>
<dbReference type="Proteomes" id="UP000490386">
    <property type="component" value="Unassembled WGS sequence"/>
</dbReference>
<dbReference type="Gene3D" id="1.10.3300.10">
    <property type="entry name" value="Jann2411-like domain"/>
    <property type="match status" value="1"/>
</dbReference>
<evidence type="ECO:0000313" key="2">
    <source>
        <dbReference type="EMBL" id="KAB1636185.1"/>
    </source>
</evidence>
<dbReference type="PANTHER" id="PTHR35525">
    <property type="entry name" value="BLL6575 PROTEIN"/>
    <property type="match status" value="1"/>
</dbReference>